<sequence length="498" mass="56936">MEYASASYLRLSKNWATFGGHFYAVFQSQKDNNSKIIKKKMNVSIKNTDAVNAIATVAIEKADYANEVEKALRTYRQRANVPGFRKGMVPMGMIKKMYGKGVKAEEINRVVGRELYRYIAENKLNVLGEPMPNEELQKEYDFDTTDDFEFVFDLALSPVVDVVVDKSIRVPYYTIQPTEEMIDRQIESMRSSYGHSVEADEVSANDVVKGRLCELEDGQPKEGGICVEEAMLLPAYMKDEEEKNKFVGAARNSVVVFNPSKAYNNNEYELSSLLKVDKSAIGEHTGDFSFEISSISRHEKAELNEEFFKQAFGEETDIKNEADLRVKVTEGVREQFTAESDYKFLIDLRRELEAQVGELQFPDALLKRWLKLSHTEWSDEELEKQYPAMIKDLTFHVIKEDLVKKNDIVVTPQEVRNFAIIVAKNQFAQYGMSAVPQDALERYANTMMEKEDARRNFFDRVTENKLAAALKEKLDIDAKTVSPDEFNKLMTEQPASAE</sequence>
<dbReference type="InterPro" id="IPR008881">
    <property type="entry name" value="Trigger_fac_ribosome-bd_bac"/>
</dbReference>
<dbReference type="InterPro" id="IPR037041">
    <property type="entry name" value="Trigger_fac_C_sf"/>
</dbReference>
<dbReference type="SUPFAM" id="SSF109998">
    <property type="entry name" value="Triger factor/SurA peptide-binding domain-like"/>
    <property type="match status" value="1"/>
</dbReference>
<comment type="caution">
    <text evidence="2">The sequence shown here is derived from an EMBL/GenBank/DDBJ whole genome shotgun (WGS) entry which is preliminary data.</text>
</comment>
<dbReference type="GO" id="GO:0043022">
    <property type="term" value="F:ribosome binding"/>
    <property type="evidence" value="ECO:0007669"/>
    <property type="project" value="TreeGrafter"/>
</dbReference>
<dbReference type="HOGENOM" id="CLU_045516_0_0_10"/>
<name>A0A0E2LQ49_PORGN</name>
<reference evidence="2 3" key="1">
    <citation type="submission" date="2013-06" db="EMBL/GenBank/DDBJ databases">
        <authorList>
            <person name="Weinstock G."/>
            <person name="Sodergren E."/>
            <person name="Lobos E.A."/>
            <person name="Fulton L."/>
            <person name="Fulton R."/>
            <person name="Courtney L."/>
            <person name="Fronick C."/>
            <person name="O'Laughlin M."/>
            <person name="Godfrey J."/>
            <person name="Wilson R.M."/>
            <person name="Miner T."/>
            <person name="Farmer C."/>
            <person name="Delehaunty K."/>
            <person name="Cordes M."/>
            <person name="Minx P."/>
            <person name="Tomlinson C."/>
            <person name="Chen J."/>
            <person name="Wollam A."/>
            <person name="Pepin K.H."/>
            <person name="Bhonagiri V."/>
            <person name="Zhang X."/>
            <person name="Warren W."/>
            <person name="Mitreva M."/>
            <person name="Mardis E.R."/>
            <person name="Wilson R.K."/>
        </authorList>
    </citation>
    <scope>NUCLEOTIDE SEQUENCE [LARGE SCALE GENOMIC DNA]</scope>
    <source>
        <strain evidence="2 3">F0570</strain>
    </source>
</reference>
<dbReference type="GO" id="GO:0044183">
    <property type="term" value="F:protein folding chaperone"/>
    <property type="evidence" value="ECO:0007669"/>
    <property type="project" value="TreeGrafter"/>
</dbReference>
<dbReference type="AlphaFoldDB" id="A0A0E2LQ49"/>
<evidence type="ECO:0000259" key="1">
    <source>
        <dbReference type="Pfam" id="PF05697"/>
    </source>
</evidence>
<dbReference type="PANTHER" id="PTHR30560">
    <property type="entry name" value="TRIGGER FACTOR CHAPERONE AND PEPTIDYL-PROLYL CIS/TRANS ISOMERASE"/>
    <property type="match status" value="1"/>
</dbReference>
<evidence type="ECO:0000313" key="2">
    <source>
        <dbReference type="EMBL" id="ERJ66009.1"/>
    </source>
</evidence>
<gene>
    <name evidence="2" type="ORF">HMPREF1555_01275</name>
</gene>
<dbReference type="GO" id="GO:0015031">
    <property type="term" value="P:protein transport"/>
    <property type="evidence" value="ECO:0007669"/>
    <property type="project" value="InterPro"/>
</dbReference>
<dbReference type="GO" id="GO:0043335">
    <property type="term" value="P:protein unfolding"/>
    <property type="evidence" value="ECO:0007669"/>
    <property type="project" value="TreeGrafter"/>
</dbReference>
<dbReference type="EMBL" id="AWUW01000088">
    <property type="protein sequence ID" value="ERJ66009.1"/>
    <property type="molecule type" value="Genomic_DNA"/>
</dbReference>
<proteinExistence type="predicted"/>
<dbReference type="InterPro" id="IPR005215">
    <property type="entry name" value="Trig_fac"/>
</dbReference>
<feature type="domain" description="Trigger factor ribosome-binding bacterial" evidence="1">
    <location>
        <begin position="41"/>
        <end position="189"/>
    </location>
</feature>
<protein>
    <submittedName>
        <fullName evidence="2">Trigger factor</fullName>
    </submittedName>
</protein>
<dbReference type="SUPFAM" id="SSF102735">
    <property type="entry name" value="Trigger factor ribosome-binding domain"/>
    <property type="match status" value="1"/>
</dbReference>
<dbReference type="InterPro" id="IPR027304">
    <property type="entry name" value="Trigger_fact/SurA_dom_sf"/>
</dbReference>
<dbReference type="PANTHER" id="PTHR30560:SF3">
    <property type="entry name" value="TRIGGER FACTOR-LIKE PROTEIN TIG, CHLOROPLASTIC"/>
    <property type="match status" value="1"/>
</dbReference>
<dbReference type="GO" id="GO:0051083">
    <property type="term" value="P:'de novo' cotranslational protein folding"/>
    <property type="evidence" value="ECO:0007669"/>
    <property type="project" value="TreeGrafter"/>
</dbReference>
<dbReference type="Pfam" id="PF05697">
    <property type="entry name" value="Trigger_N"/>
    <property type="match status" value="1"/>
</dbReference>
<dbReference type="GO" id="GO:0003755">
    <property type="term" value="F:peptidyl-prolyl cis-trans isomerase activity"/>
    <property type="evidence" value="ECO:0007669"/>
    <property type="project" value="TreeGrafter"/>
</dbReference>
<dbReference type="InterPro" id="IPR036611">
    <property type="entry name" value="Trigger_fac_ribosome-bd_sf"/>
</dbReference>
<dbReference type="Gene3D" id="3.30.70.1050">
    <property type="entry name" value="Trigger factor ribosome-binding domain"/>
    <property type="match status" value="1"/>
</dbReference>
<dbReference type="NCBIfam" id="TIGR00115">
    <property type="entry name" value="tig"/>
    <property type="match status" value="1"/>
</dbReference>
<dbReference type="PATRIC" id="fig|1227271.3.peg.1113"/>
<organism evidence="2 3">
    <name type="scientific">Porphyromonas gingivalis F0570</name>
    <dbReference type="NCBI Taxonomy" id="1227271"/>
    <lineage>
        <taxon>Bacteria</taxon>
        <taxon>Pseudomonadati</taxon>
        <taxon>Bacteroidota</taxon>
        <taxon>Bacteroidia</taxon>
        <taxon>Bacteroidales</taxon>
        <taxon>Porphyromonadaceae</taxon>
        <taxon>Porphyromonas</taxon>
    </lineage>
</organism>
<evidence type="ECO:0000313" key="3">
    <source>
        <dbReference type="Proteomes" id="UP000016630"/>
    </source>
</evidence>
<accession>A0A0E2LQ49</accession>
<dbReference type="Gene3D" id="1.10.3120.10">
    <property type="entry name" value="Trigger factor, C-terminal domain"/>
    <property type="match status" value="1"/>
</dbReference>
<dbReference type="Proteomes" id="UP000016630">
    <property type="component" value="Unassembled WGS sequence"/>
</dbReference>